<name>A0A3P6RDJ6_CYLGO</name>
<dbReference type="AlphaFoldDB" id="A0A3P6RDJ6"/>
<dbReference type="InterPro" id="IPR006954">
    <property type="entry name" value="Mlt-10-like"/>
</dbReference>
<dbReference type="EMBL" id="UYRV01015710">
    <property type="protein sequence ID" value="VDK61292.1"/>
    <property type="molecule type" value="Genomic_DNA"/>
</dbReference>
<protein>
    <submittedName>
        <fullName evidence="1">Uncharacterized protein</fullName>
    </submittedName>
</protein>
<proteinExistence type="predicted"/>
<dbReference type="Proteomes" id="UP000271889">
    <property type="component" value="Unassembled WGS sequence"/>
</dbReference>
<dbReference type="Pfam" id="PF04870">
    <property type="entry name" value="Moulting_cycle"/>
    <property type="match status" value="1"/>
</dbReference>
<dbReference type="OrthoDB" id="5917548at2759"/>
<gene>
    <name evidence="1" type="ORF">CGOC_LOCUS5263</name>
</gene>
<evidence type="ECO:0000313" key="1">
    <source>
        <dbReference type="EMBL" id="VDK61292.1"/>
    </source>
</evidence>
<organism evidence="1 2">
    <name type="scientific">Cylicostephanus goldi</name>
    <name type="common">Nematode worm</name>
    <dbReference type="NCBI Taxonomy" id="71465"/>
    <lineage>
        <taxon>Eukaryota</taxon>
        <taxon>Metazoa</taxon>
        <taxon>Ecdysozoa</taxon>
        <taxon>Nematoda</taxon>
        <taxon>Chromadorea</taxon>
        <taxon>Rhabditida</taxon>
        <taxon>Rhabditina</taxon>
        <taxon>Rhabditomorpha</taxon>
        <taxon>Strongyloidea</taxon>
        <taxon>Strongylidae</taxon>
        <taxon>Cylicostephanus</taxon>
    </lineage>
</organism>
<sequence length="129" mass="14555">MFRKLLSPDLFPLYKDDTENSILSIPKVLEESGLNTKDRDAILELVMDVAGVNDVVEKSLDLLGNIKALNLDKDLALITKAVDDAFVDIKNNLRAQQKRELASRQFTFLDKHQLEKLYGREGKVLARVG</sequence>
<accession>A0A3P6RDJ6</accession>
<evidence type="ECO:0000313" key="2">
    <source>
        <dbReference type="Proteomes" id="UP000271889"/>
    </source>
</evidence>
<dbReference type="PANTHER" id="PTHR21523:SF46">
    <property type="entry name" value="MLT-TEN (MLT-10) RELATED"/>
    <property type="match status" value="1"/>
</dbReference>
<keyword evidence="2" id="KW-1185">Reference proteome</keyword>
<reference evidence="1 2" key="1">
    <citation type="submission" date="2018-11" db="EMBL/GenBank/DDBJ databases">
        <authorList>
            <consortium name="Pathogen Informatics"/>
        </authorList>
    </citation>
    <scope>NUCLEOTIDE SEQUENCE [LARGE SCALE GENOMIC DNA]</scope>
</reference>
<dbReference type="PANTHER" id="PTHR21523">
    <property type="match status" value="1"/>
</dbReference>